<dbReference type="HOGENOM" id="CLU_2527628_0_0_1"/>
<organism evidence="1 2">
    <name type="scientific">Galerina marginata (strain CBS 339.88)</name>
    <dbReference type="NCBI Taxonomy" id="685588"/>
    <lineage>
        <taxon>Eukaryota</taxon>
        <taxon>Fungi</taxon>
        <taxon>Dikarya</taxon>
        <taxon>Basidiomycota</taxon>
        <taxon>Agaricomycotina</taxon>
        <taxon>Agaricomycetes</taxon>
        <taxon>Agaricomycetidae</taxon>
        <taxon>Agaricales</taxon>
        <taxon>Agaricineae</taxon>
        <taxon>Strophariaceae</taxon>
        <taxon>Galerina</taxon>
    </lineage>
</organism>
<keyword evidence="2" id="KW-1185">Reference proteome</keyword>
<accession>A0A067TLR1</accession>
<protein>
    <submittedName>
        <fullName evidence="1">Uncharacterized protein</fullName>
    </submittedName>
</protein>
<evidence type="ECO:0000313" key="1">
    <source>
        <dbReference type="EMBL" id="KDR79888.1"/>
    </source>
</evidence>
<name>A0A067TLR1_GALM3</name>
<gene>
    <name evidence="1" type="ORF">GALMADRAFT_1167416</name>
</gene>
<evidence type="ECO:0000313" key="2">
    <source>
        <dbReference type="Proteomes" id="UP000027222"/>
    </source>
</evidence>
<dbReference type="AlphaFoldDB" id="A0A067TLR1"/>
<proteinExistence type="predicted"/>
<reference evidence="2" key="1">
    <citation type="journal article" date="2014" name="Proc. Natl. Acad. Sci. U.S.A.">
        <title>Extensive sampling of basidiomycete genomes demonstrates inadequacy of the white-rot/brown-rot paradigm for wood decay fungi.</title>
        <authorList>
            <person name="Riley R."/>
            <person name="Salamov A.A."/>
            <person name="Brown D.W."/>
            <person name="Nagy L.G."/>
            <person name="Floudas D."/>
            <person name="Held B.W."/>
            <person name="Levasseur A."/>
            <person name="Lombard V."/>
            <person name="Morin E."/>
            <person name="Otillar R."/>
            <person name="Lindquist E.A."/>
            <person name="Sun H."/>
            <person name="LaButti K.M."/>
            <person name="Schmutz J."/>
            <person name="Jabbour D."/>
            <person name="Luo H."/>
            <person name="Baker S.E."/>
            <person name="Pisabarro A.G."/>
            <person name="Walton J.D."/>
            <person name="Blanchette R.A."/>
            <person name="Henrissat B."/>
            <person name="Martin F."/>
            <person name="Cullen D."/>
            <person name="Hibbett D.S."/>
            <person name="Grigoriev I.V."/>
        </authorList>
    </citation>
    <scope>NUCLEOTIDE SEQUENCE [LARGE SCALE GENOMIC DNA]</scope>
    <source>
        <strain evidence="2">CBS 339.88</strain>
    </source>
</reference>
<sequence length="84" mass="9116">MASLHGVLSNVRMPSGFRGSPSASMILLVWAQYRPVHAVGAFPKLICFITDSTPSSSFKVQNQFPALPAFSPAFDTHLVFSIFS</sequence>
<dbReference type="EMBL" id="KL142372">
    <property type="protein sequence ID" value="KDR79888.1"/>
    <property type="molecule type" value="Genomic_DNA"/>
</dbReference>
<dbReference type="Proteomes" id="UP000027222">
    <property type="component" value="Unassembled WGS sequence"/>
</dbReference>